<dbReference type="Gene3D" id="2.130.10.10">
    <property type="entry name" value="YVTN repeat-like/Quinoprotein amine dehydrogenase"/>
    <property type="match status" value="1"/>
</dbReference>
<dbReference type="GO" id="GO:0071526">
    <property type="term" value="P:semaphorin-plexin signaling pathway"/>
    <property type="evidence" value="ECO:0007669"/>
    <property type="project" value="TreeGrafter"/>
</dbReference>
<dbReference type="SUPFAM" id="SSF101912">
    <property type="entry name" value="Sema domain"/>
    <property type="match status" value="1"/>
</dbReference>
<evidence type="ECO:0000256" key="3">
    <source>
        <dbReference type="SAM" id="Phobius"/>
    </source>
</evidence>
<keyword evidence="3" id="KW-0472">Membrane</keyword>
<feature type="domain" description="Sema" evidence="5">
    <location>
        <begin position="1"/>
        <end position="507"/>
    </location>
</feature>
<dbReference type="PROSITE" id="PS51004">
    <property type="entry name" value="SEMA"/>
    <property type="match status" value="1"/>
</dbReference>
<dbReference type="GO" id="GO:0045499">
    <property type="term" value="F:chemorepellent activity"/>
    <property type="evidence" value="ECO:0007669"/>
    <property type="project" value="TreeGrafter"/>
</dbReference>
<keyword evidence="7" id="KW-1185">Reference proteome</keyword>
<dbReference type="PANTHER" id="PTHR11036">
    <property type="entry name" value="SEMAPHORIN"/>
    <property type="match status" value="1"/>
</dbReference>
<dbReference type="SMART" id="SM00630">
    <property type="entry name" value="Sema"/>
    <property type="match status" value="1"/>
</dbReference>
<name>A0AAV7JM82_9METZ</name>
<dbReference type="InterPro" id="IPR027231">
    <property type="entry name" value="Semaphorin"/>
</dbReference>
<dbReference type="EMBL" id="JAKMXF010000319">
    <property type="protein sequence ID" value="KAI6649624.1"/>
    <property type="molecule type" value="Genomic_DNA"/>
</dbReference>
<evidence type="ECO:0000256" key="4">
    <source>
        <dbReference type="SAM" id="SignalP"/>
    </source>
</evidence>
<keyword evidence="4" id="KW-0732">Signal</keyword>
<dbReference type="Proteomes" id="UP001165289">
    <property type="component" value="Unassembled WGS sequence"/>
</dbReference>
<protein>
    <recommendedName>
        <fullName evidence="5">Sema domain-containing protein</fullName>
    </recommendedName>
</protein>
<feature type="transmembrane region" description="Helical" evidence="3">
    <location>
        <begin position="1134"/>
        <end position="1164"/>
    </location>
</feature>
<feature type="chain" id="PRO_5043967146" description="Sema domain-containing protein" evidence="4">
    <location>
        <begin position="26"/>
        <end position="1195"/>
    </location>
</feature>
<evidence type="ECO:0000259" key="5">
    <source>
        <dbReference type="PROSITE" id="PS51004"/>
    </source>
</evidence>
<feature type="signal peptide" evidence="4">
    <location>
        <begin position="1"/>
        <end position="25"/>
    </location>
</feature>
<organism evidence="6 7">
    <name type="scientific">Oopsacas minuta</name>
    <dbReference type="NCBI Taxonomy" id="111878"/>
    <lineage>
        <taxon>Eukaryota</taxon>
        <taxon>Metazoa</taxon>
        <taxon>Porifera</taxon>
        <taxon>Hexactinellida</taxon>
        <taxon>Hexasterophora</taxon>
        <taxon>Lyssacinosida</taxon>
        <taxon>Leucopsacidae</taxon>
        <taxon>Oopsacas</taxon>
    </lineage>
</organism>
<reference evidence="6 7" key="1">
    <citation type="journal article" date="2023" name="BMC Biol.">
        <title>The compact genome of the sponge Oopsacas minuta (Hexactinellida) is lacking key metazoan core genes.</title>
        <authorList>
            <person name="Santini S."/>
            <person name="Schenkelaars Q."/>
            <person name="Jourda C."/>
            <person name="Duchesne M."/>
            <person name="Belahbib H."/>
            <person name="Rocher C."/>
            <person name="Selva M."/>
            <person name="Riesgo A."/>
            <person name="Vervoort M."/>
            <person name="Leys S.P."/>
            <person name="Kodjabachian L."/>
            <person name="Le Bivic A."/>
            <person name="Borchiellini C."/>
            <person name="Claverie J.M."/>
            <person name="Renard E."/>
        </authorList>
    </citation>
    <scope>NUCLEOTIDE SEQUENCE [LARGE SCALE GENOMIC DNA]</scope>
    <source>
        <strain evidence="6">SPO-2</strain>
    </source>
</reference>
<keyword evidence="3" id="KW-1133">Transmembrane helix</keyword>
<sequence>MMLERISYSLFAIFIFAFFCPLIPAQQVPSTVSSSVTTLYSFTINNSDIYLGGDATVVTVTFSDLTSTSSLSVPRTTAESGCGIQSQAFCVSNVIDHIFPFSDALLACGSNGGSGGCSLFLGASTTPDNEFEIHLSGNIRPENSELSPLLTFLKNSIFLNPNNNVLYSLHDDFSSIYSSLALFNFTDFIPGSTPTASSNIPLIVETFETARSSQTETFFFNNPTPGRIFRYASAVRYDFIYIPFTERVLEQLAPSEDYTFLANSFHGRLARICTNDLGQFTTPMAIGTFSKITIDCRQALGIRYPQDSYYVSIALKEIFILDPDNIYGFFTSQNTAEEYIQSSAVCKFISDRVNTTQDHNIEKGFSSDYFSGYDLTPIVGEPPWDCSDPLARILSGTPTTLYAATIVNVLHRDIVFNEAVLALSKHFEDILIDITQVVTANGTENITLFYATTSDGYIIKMKIDTNISIVGEFEVTNGTLFNAELQDVGGVQYLFAISNDQLFKISLELCFTYETAVSCYNDPQCIWSDSNRNCIQYNMTSIRVVPADLSVDDTCQLSLMTATINSLTVSIQCEVMLTNEVPVISVISIAGITITAGNITFNRLNMTYGEIDISGLEELTGYIITVELNYTYAIVPDISLVAYTEIQLFQIGVLSSPICPSNHNDISFTFDPPTTFPTALSACATCNAIQYCSVFTSPVTFVPFVFPWDICVLTTTAYSSTCIALNSSACDIVQFNRCDNGTSTFQHLNFSFSATATTIEIVLYDGYNFTEFGITGYSFTLGATTLTGRVEFTGLSPSTMYTIDYTATTECGDSFDASRSVTTEDDWSLVNTCIFTTGGDLKFEYSISNISLCSLDVANCMTVNSTCSLMNQVHTDSDTLVYDVTLDMGSICTVSVYPTGNPDLLAYYGCTASFYQPITYSISINELNTTTNSVSFGYRILPDGQFFNGIIRLFEPGSEIAVYTLEFQPTGFGYSGFSELEQNTAYSVRIEIDGLIENRIFTTDQSLLSQQCSPIGDYTVDFTGDNYQLVVFRNNDCPLSINVTHICYVVMNDDDNITFDTASVTIPNLNPNNSIAFGLFSGDPNCPLTSPEYRYIYSDSIIQNVIIVTPTPTPTPIPTSGPPDNQELITASVFLFYTASGAAGITVLVSTGGLSLMCGLIVYYPKLLKKKEERSQTLPHDKDDDGLKNAIDDSS</sequence>
<evidence type="ECO:0000313" key="7">
    <source>
        <dbReference type="Proteomes" id="UP001165289"/>
    </source>
</evidence>
<comment type="caution">
    <text evidence="1">Lacks conserved residue(s) required for the propagation of feature annotation.</text>
</comment>
<keyword evidence="3" id="KW-0812">Transmembrane</keyword>
<gene>
    <name evidence="6" type="ORF">LOD99_6628</name>
</gene>
<dbReference type="GO" id="GO:0030335">
    <property type="term" value="P:positive regulation of cell migration"/>
    <property type="evidence" value="ECO:0007669"/>
    <property type="project" value="TreeGrafter"/>
</dbReference>
<dbReference type="GO" id="GO:0030215">
    <property type="term" value="F:semaphorin receptor binding"/>
    <property type="evidence" value="ECO:0007669"/>
    <property type="project" value="InterPro"/>
</dbReference>
<evidence type="ECO:0000256" key="2">
    <source>
        <dbReference type="SAM" id="MobiDB-lite"/>
    </source>
</evidence>
<dbReference type="AlphaFoldDB" id="A0AAV7JM82"/>
<dbReference type="InterPro" id="IPR001627">
    <property type="entry name" value="Semap_dom"/>
</dbReference>
<dbReference type="Pfam" id="PF01403">
    <property type="entry name" value="Sema"/>
    <property type="match status" value="1"/>
</dbReference>
<feature type="region of interest" description="Disordered" evidence="2">
    <location>
        <begin position="1174"/>
        <end position="1195"/>
    </location>
</feature>
<dbReference type="InterPro" id="IPR015943">
    <property type="entry name" value="WD40/YVTN_repeat-like_dom_sf"/>
</dbReference>
<dbReference type="PANTHER" id="PTHR11036:SF127">
    <property type="entry name" value="SEMAPHORIN-1A"/>
    <property type="match status" value="1"/>
</dbReference>
<accession>A0AAV7JM82</accession>
<evidence type="ECO:0000313" key="6">
    <source>
        <dbReference type="EMBL" id="KAI6649624.1"/>
    </source>
</evidence>
<dbReference type="GO" id="GO:0005886">
    <property type="term" value="C:plasma membrane"/>
    <property type="evidence" value="ECO:0007669"/>
    <property type="project" value="TreeGrafter"/>
</dbReference>
<dbReference type="InterPro" id="IPR036352">
    <property type="entry name" value="Semap_dom_sf"/>
</dbReference>
<proteinExistence type="predicted"/>
<comment type="caution">
    <text evidence="6">The sequence shown here is derived from an EMBL/GenBank/DDBJ whole genome shotgun (WGS) entry which is preliminary data.</text>
</comment>
<evidence type="ECO:0000256" key="1">
    <source>
        <dbReference type="PROSITE-ProRule" id="PRU00352"/>
    </source>
</evidence>